<dbReference type="PROSITE" id="PS51625">
    <property type="entry name" value="SAM_MT_TRMB"/>
    <property type="match status" value="1"/>
</dbReference>
<evidence type="ECO:0000256" key="8">
    <source>
        <dbReference type="SAM" id="MobiDB-lite"/>
    </source>
</evidence>
<dbReference type="PANTHER" id="PTHR23417:SF14">
    <property type="entry name" value="PENTACOTRIPEPTIDE-REPEAT REGION OF PRORP DOMAIN-CONTAINING PROTEIN"/>
    <property type="match status" value="1"/>
</dbReference>
<reference evidence="9 10" key="1">
    <citation type="submission" date="2020-08" db="EMBL/GenBank/DDBJ databases">
        <title>Genomic Encyclopedia of Type Strains, Phase III (KMG-III): the genomes of soil and plant-associated and newly described type strains.</title>
        <authorList>
            <person name="Whitman W."/>
        </authorList>
    </citation>
    <scope>NUCLEOTIDE SEQUENCE [LARGE SCALE GENOMIC DNA]</scope>
    <source>
        <strain evidence="9 10">CECT 8654</strain>
    </source>
</reference>
<evidence type="ECO:0000313" key="10">
    <source>
        <dbReference type="Proteomes" id="UP000537130"/>
    </source>
</evidence>
<organism evidence="9 10">
    <name type="scientific">Litorivivens lipolytica</name>
    <dbReference type="NCBI Taxonomy" id="1524264"/>
    <lineage>
        <taxon>Bacteria</taxon>
        <taxon>Pseudomonadati</taxon>
        <taxon>Pseudomonadota</taxon>
        <taxon>Gammaproteobacteria</taxon>
        <taxon>Litorivivens</taxon>
    </lineage>
</organism>
<dbReference type="InterPro" id="IPR003358">
    <property type="entry name" value="tRNA_(Gua-N-7)_MeTrfase_Trmb"/>
</dbReference>
<feature type="region of interest" description="Disordered" evidence="8">
    <location>
        <begin position="1"/>
        <end position="24"/>
    </location>
</feature>
<evidence type="ECO:0000313" key="9">
    <source>
        <dbReference type="EMBL" id="MBB3047785.1"/>
    </source>
</evidence>
<dbReference type="CDD" id="cd02440">
    <property type="entry name" value="AdoMet_MTases"/>
    <property type="match status" value="1"/>
</dbReference>
<dbReference type="Proteomes" id="UP000537130">
    <property type="component" value="Unassembled WGS sequence"/>
</dbReference>
<comment type="catalytic activity">
    <reaction evidence="1">
        <text>guanosine(46) in tRNA + S-adenosyl-L-methionine = N(7)-methylguanosine(46) in tRNA + S-adenosyl-L-homocysteine</text>
        <dbReference type="Rhea" id="RHEA:42708"/>
        <dbReference type="Rhea" id="RHEA-COMP:10188"/>
        <dbReference type="Rhea" id="RHEA-COMP:10189"/>
        <dbReference type="ChEBI" id="CHEBI:57856"/>
        <dbReference type="ChEBI" id="CHEBI:59789"/>
        <dbReference type="ChEBI" id="CHEBI:74269"/>
        <dbReference type="ChEBI" id="CHEBI:74480"/>
        <dbReference type="EC" id="2.1.1.33"/>
    </reaction>
</comment>
<dbReference type="Pfam" id="PF02390">
    <property type="entry name" value="Methyltransf_4"/>
    <property type="match status" value="1"/>
</dbReference>
<dbReference type="InterPro" id="IPR029063">
    <property type="entry name" value="SAM-dependent_MTases_sf"/>
</dbReference>
<dbReference type="SUPFAM" id="SSF53335">
    <property type="entry name" value="S-adenosyl-L-methionine-dependent methyltransferases"/>
    <property type="match status" value="1"/>
</dbReference>
<evidence type="ECO:0000256" key="1">
    <source>
        <dbReference type="ARBA" id="ARBA00000142"/>
    </source>
</evidence>
<protein>
    <recommendedName>
        <fullName evidence="3">tRNA (guanine(46)-N(7))-methyltransferase</fullName>
        <ecNumber evidence="3">2.1.1.33</ecNumber>
    </recommendedName>
</protein>
<dbReference type="RefSeq" id="WP_183410543.1">
    <property type="nucleotide sequence ID" value="NZ_JACHWY010000002.1"/>
</dbReference>
<accession>A0A7W4W5G8</accession>
<comment type="caution">
    <text evidence="9">The sequence shown here is derived from an EMBL/GenBank/DDBJ whole genome shotgun (WGS) entry which is preliminary data.</text>
</comment>
<keyword evidence="4 9" id="KW-0489">Methyltransferase</keyword>
<keyword evidence="10" id="KW-1185">Reference proteome</keyword>
<proteinExistence type="predicted"/>
<dbReference type="EC" id="2.1.1.33" evidence="3"/>
<dbReference type="Gene3D" id="3.40.50.150">
    <property type="entry name" value="Vaccinia Virus protein VP39"/>
    <property type="match status" value="1"/>
</dbReference>
<dbReference type="PANTHER" id="PTHR23417">
    <property type="entry name" value="3-DEOXY-D-MANNO-OCTULOSONIC-ACID TRANSFERASE/TRNA GUANINE-N 7 - -METHYLTRANSFERASE"/>
    <property type="match status" value="1"/>
</dbReference>
<evidence type="ECO:0000256" key="5">
    <source>
        <dbReference type="ARBA" id="ARBA00022679"/>
    </source>
</evidence>
<keyword evidence="5" id="KW-0808">Transferase</keyword>
<comment type="function">
    <text evidence="2">Catalyzes the formation of N(7)-methylguanine at position 46 (m7G46) in tRNA.</text>
</comment>
<keyword evidence="6" id="KW-0949">S-adenosyl-L-methionine</keyword>
<dbReference type="AlphaFoldDB" id="A0A7W4W5G8"/>
<evidence type="ECO:0000256" key="4">
    <source>
        <dbReference type="ARBA" id="ARBA00022603"/>
    </source>
</evidence>
<name>A0A7W4W5G8_9GAMM</name>
<dbReference type="GO" id="GO:0008176">
    <property type="term" value="F:tRNA (guanine(46)-N7)-methyltransferase activity"/>
    <property type="evidence" value="ECO:0007669"/>
    <property type="project" value="UniProtKB-EC"/>
</dbReference>
<dbReference type="GO" id="GO:0043527">
    <property type="term" value="C:tRNA methyltransferase complex"/>
    <property type="evidence" value="ECO:0007669"/>
    <property type="project" value="TreeGrafter"/>
</dbReference>
<gene>
    <name evidence="9" type="ORF">FHR99_002051</name>
</gene>
<evidence type="ECO:0000256" key="2">
    <source>
        <dbReference type="ARBA" id="ARBA00003015"/>
    </source>
</evidence>
<dbReference type="EMBL" id="JACHWY010000002">
    <property type="protein sequence ID" value="MBB3047785.1"/>
    <property type="molecule type" value="Genomic_DNA"/>
</dbReference>
<evidence type="ECO:0000256" key="3">
    <source>
        <dbReference type="ARBA" id="ARBA00011977"/>
    </source>
</evidence>
<sequence length="232" mass="25900">MTSETVKGNNSKGVRAVTSNQSGVHDKLETTVRRHLEHPFRKPITAHTQAAFDAAANWLASQHRPLLLDSFCGTGESTVWLAQSHPDCAVIGIDKSAARLDKQKHLPDNALLVRADADDFWRLALAANWQPQQHTLFYPNPWPKSEHLKRRVQGSPLLPTLLNLGGIIELRTNWRIYAEEFCFALKIAGFSVEPKILHVGQPVTAFERKYHEAGQTLWQVVAPLSSHPPSSV</sequence>
<keyword evidence="7" id="KW-0819">tRNA processing</keyword>
<evidence type="ECO:0000256" key="7">
    <source>
        <dbReference type="ARBA" id="ARBA00022694"/>
    </source>
</evidence>
<evidence type="ECO:0000256" key="6">
    <source>
        <dbReference type="ARBA" id="ARBA00022691"/>
    </source>
</evidence>
<feature type="compositionally biased region" description="Polar residues" evidence="8">
    <location>
        <begin position="1"/>
        <end position="23"/>
    </location>
</feature>